<dbReference type="OrthoDB" id="9948726at2759"/>
<dbReference type="GO" id="GO:0006915">
    <property type="term" value="P:apoptotic process"/>
    <property type="evidence" value="ECO:0007669"/>
    <property type="project" value="UniProtKB-KW"/>
</dbReference>
<evidence type="ECO:0000256" key="2">
    <source>
        <dbReference type="ARBA" id="ARBA00022703"/>
    </source>
</evidence>
<evidence type="ECO:0000256" key="1">
    <source>
        <dbReference type="ARBA" id="ARBA00022553"/>
    </source>
</evidence>
<dbReference type="Gene3D" id="1.10.437.10">
    <property type="entry name" value="Blc2-like"/>
    <property type="match status" value="1"/>
</dbReference>
<accession>A0A8M1PS84</accession>
<dbReference type="SUPFAM" id="SSF56854">
    <property type="entry name" value="Bcl-2 inhibitors of programmed cell death"/>
    <property type="match status" value="1"/>
</dbReference>
<dbReference type="RefSeq" id="XP_001337969.2">
    <property type="nucleotide sequence ID" value="XM_001337933.8"/>
</dbReference>
<evidence type="ECO:0000313" key="3">
    <source>
        <dbReference type="Proteomes" id="UP000000437"/>
    </source>
</evidence>
<dbReference type="Proteomes" id="UP000000437">
    <property type="component" value="Chromosome 18"/>
</dbReference>
<dbReference type="AlphaFoldDB" id="A0A8M1PS84"/>
<sequence length="200" mass="22670">MEDPHLINSDEYLLLQTYCQRRENSDVLKLCGATGDKFSVVAEKLTRIACELPLDDDDNIESDNPSPKPSSSFVTDDPVINKLVELLKKTGDDLDQKIKEDHAFFADLQKAFSYRFFGKLTQAFISTVVPGNQESTCKREQIALTFEVTSRLRAMDLQPMNRIMGYGAQYLQEHFAPWIKQKGGWGRAFGVGDDDDEEVH</sequence>
<dbReference type="PANTHER" id="PTHR14965:SF1">
    <property type="entry name" value="APOPTOSIS FACILITATOR BCL-2-LIKE PROTEIN 14"/>
    <property type="match status" value="1"/>
</dbReference>
<dbReference type="PROSITE" id="PS50062">
    <property type="entry name" value="BCL2_FAMILY"/>
    <property type="match status" value="1"/>
</dbReference>
<dbReference type="GeneID" id="100001903"/>
<dbReference type="InterPro" id="IPR002475">
    <property type="entry name" value="Bcl2-like"/>
</dbReference>
<keyword evidence="2" id="KW-0053">Apoptosis</keyword>
<dbReference type="GO" id="GO:0042981">
    <property type="term" value="P:regulation of apoptotic process"/>
    <property type="evidence" value="ECO:0007669"/>
    <property type="project" value="InterPro"/>
</dbReference>
<protein>
    <submittedName>
        <fullName evidence="4">Apoptosis facilitator Bcl-2-like protein 14</fullName>
    </submittedName>
</protein>
<dbReference type="PANTHER" id="PTHR14965">
    <property type="entry name" value="SI:CH73-248E21.1"/>
    <property type="match status" value="1"/>
</dbReference>
<dbReference type="InterPro" id="IPR036834">
    <property type="entry name" value="Bcl-2-like_sf"/>
</dbReference>
<evidence type="ECO:0007829" key="5">
    <source>
        <dbReference type="PeptideAtlas" id="A0A8M1PS84"/>
    </source>
</evidence>
<keyword evidence="3" id="KW-1185">Reference proteome</keyword>
<reference evidence="4" key="1">
    <citation type="submission" date="2025-08" db="UniProtKB">
        <authorList>
            <consortium name="RefSeq"/>
        </authorList>
    </citation>
    <scope>IDENTIFICATION</scope>
    <source>
        <strain evidence="4">Tuebingen</strain>
        <tissue evidence="4">Fibroblasts and whole tissue</tissue>
    </source>
</reference>
<gene>
    <name evidence="4" type="primary">si:ch211-218c6.8</name>
</gene>
<keyword evidence="5" id="KW-1267">Proteomics identification</keyword>
<evidence type="ECO:0000313" key="4">
    <source>
        <dbReference type="RefSeq" id="XP_001337969.2"/>
    </source>
</evidence>
<keyword evidence="1" id="KW-0597">Phosphoprotein</keyword>
<organism evidence="3 4">
    <name type="scientific">Danio rerio</name>
    <name type="common">Zebrafish</name>
    <name type="synonym">Brachydanio rerio</name>
    <dbReference type="NCBI Taxonomy" id="7955"/>
    <lineage>
        <taxon>Eukaryota</taxon>
        <taxon>Metazoa</taxon>
        <taxon>Chordata</taxon>
        <taxon>Craniata</taxon>
        <taxon>Vertebrata</taxon>
        <taxon>Euteleostomi</taxon>
        <taxon>Actinopterygii</taxon>
        <taxon>Neopterygii</taxon>
        <taxon>Teleostei</taxon>
        <taxon>Ostariophysi</taxon>
        <taxon>Cypriniformes</taxon>
        <taxon>Danionidae</taxon>
        <taxon>Danioninae</taxon>
        <taxon>Danio</taxon>
    </lineage>
</organism>
<dbReference type="KEGG" id="dre:100001903"/>
<name>A0A8M1PS84_DANRE</name>
<proteinExistence type="evidence at protein level"/>